<dbReference type="SUPFAM" id="SSF55811">
    <property type="entry name" value="Nudix"/>
    <property type="match status" value="1"/>
</dbReference>
<dbReference type="HOGENOM" id="CLU_110418_0_0_1"/>
<protein>
    <submittedName>
        <fullName evidence="4">Nucleoside diphosphate-linked moiety X motif, putative</fullName>
        <ecNumber evidence="4">2.4.1.17</ecNumber>
    </submittedName>
</protein>
<evidence type="ECO:0000256" key="1">
    <source>
        <dbReference type="ARBA" id="ARBA00004123"/>
    </source>
</evidence>
<dbReference type="RefSeq" id="XP_002423157.1">
    <property type="nucleotide sequence ID" value="XM_002423112.1"/>
</dbReference>
<dbReference type="GeneID" id="8232471"/>
<dbReference type="KEGG" id="phu:Phum_PHUM040630"/>
<dbReference type="GO" id="GO:0015020">
    <property type="term" value="F:glucuronosyltransferase activity"/>
    <property type="evidence" value="ECO:0007669"/>
    <property type="project" value="UniProtKB-EC"/>
</dbReference>
<dbReference type="Pfam" id="PF22327">
    <property type="entry name" value="Nudt16-like"/>
    <property type="match status" value="1"/>
</dbReference>
<reference evidence="5" key="3">
    <citation type="submission" date="2020-05" db="UniProtKB">
        <authorList>
            <consortium name="EnsemblMetazoa"/>
        </authorList>
    </citation>
    <scope>IDENTIFICATION</scope>
    <source>
        <strain evidence="5">USDA</strain>
    </source>
</reference>
<organism>
    <name type="scientific">Pediculus humanus subsp. corporis</name>
    <name type="common">Body louse</name>
    <dbReference type="NCBI Taxonomy" id="121224"/>
    <lineage>
        <taxon>Eukaryota</taxon>
        <taxon>Metazoa</taxon>
        <taxon>Ecdysozoa</taxon>
        <taxon>Arthropoda</taxon>
        <taxon>Hexapoda</taxon>
        <taxon>Insecta</taxon>
        <taxon>Pterygota</taxon>
        <taxon>Neoptera</taxon>
        <taxon>Paraneoptera</taxon>
        <taxon>Psocodea</taxon>
        <taxon>Troctomorpha</taxon>
        <taxon>Phthiraptera</taxon>
        <taxon>Anoplura</taxon>
        <taxon>Pediculidae</taxon>
        <taxon>Pediculus</taxon>
    </lineage>
</organism>
<reference evidence="4" key="2">
    <citation type="submission" date="2007-04" db="EMBL/GenBank/DDBJ databases">
        <title>The genome of the human body louse.</title>
        <authorList>
            <consortium name="The Human Body Louse Genome Consortium"/>
            <person name="Kirkness E."/>
            <person name="Walenz B."/>
            <person name="Hass B."/>
            <person name="Bruggner R."/>
            <person name="Strausberg R."/>
        </authorList>
    </citation>
    <scope>NUCLEOTIDE SEQUENCE</scope>
    <source>
        <strain evidence="4">USDA</strain>
    </source>
</reference>
<comment type="subcellular location">
    <subcellularLocation>
        <location evidence="1">Nucleus</location>
    </subcellularLocation>
</comment>
<dbReference type="GO" id="GO:0016077">
    <property type="term" value="P:sno(s)RNA catabolic process"/>
    <property type="evidence" value="ECO:0007669"/>
    <property type="project" value="TreeGrafter"/>
</dbReference>
<dbReference type="EnsemblMetazoa" id="PHUM040630-RA">
    <property type="protein sequence ID" value="PHUM040630-PA"/>
    <property type="gene ID" value="PHUM040630"/>
</dbReference>
<evidence type="ECO:0000313" key="5">
    <source>
        <dbReference type="EnsemblMetazoa" id="PHUM040630-PA"/>
    </source>
</evidence>
<dbReference type="AlphaFoldDB" id="E0VAL3"/>
<keyword evidence="6" id="KW-1185">Reference proteome</keyword>
<accession>E0VAL3</accession>
<dbReference type="EMBL" id="AAZO01000475">
    <property type="status" value="NOT_ANNOTATED_CDS"/>
    <property type="molecule type" value="Genomic_DNA"/>
</dbReference>
<dbReference type="VEuPathDB" id="VectorBase:PHUM040630"/>
<proteinExistence type="predicted"/>
<evidence type="ECO:0000256" key="3">
    <source>
        <dbReference type="ARBA" id="ARBA00023242"/>
    </source>
</evidence>
<name>E0VAL3_PEDHC</name>
<dbReference type="OrthoDB" id="5950381at2759"/>
<dbReference type="GO" id="GO:1990174">
    <property type="term" value="F:phosphodiesterase decapping endonuclease activity"/>
    <property type="evidence" value="ECO:0007669"/>
    <property type="project" value="TreeGrafter"/>
</dbReference>
<dbReference type="GO" id="GO:0030515">
    <property type="term" value="F:snoRNA binding"/>
    <property type="evidence" value="ECO:0007669"/>
    <property type="project" value="TreeGrafter"/>
</dbReference>
<dbReference type="InterPro" id="IPR020084">
    <property type="entry name" value="NUDIX_hydrolase_CS"/>
</dbReference>
<dbReference type="GO" id="GO:0005634">
    <property type="term" value="C:nucleus"/>
    <property type="evidence" value="ECO:0007669"/>
    <property type="project" value="UniProtKB-SubCell"/>
</dbReference>
<evidence type="ECO:0000313" key="4">
    <source>
        <dbReference type="EMBL" id="EEB10419.1"/>
    </source>
</evidence>
<dbReference type="Proteomes" id="UP000009046">
    <property type="component" value="Unassembled WGS sequence"/>
</dbReference>
<dbReference type="PANTHER" id="PTHR31699">
    <property type="entry name" value="NUDIX T16 FAMILY MEMBER"/>
    <property type="match status" value="1"/>
</dbReference>
<dbReference type="STRING" id="121224.E0VAL3"/>
<dbReference type="PROSITE" id="PS00893">
    <property type="entry name" value="NUDIX_BOX"/>
    <property type="match status" value="1"/>
</dbReference>
<dbReference type="EMBL" id="DS235008">
    <property type="protein sequence ID" value="EEB10419.1"/>
    <property type="molecule type" value="Genomic_DNA"/>
</dbReference>
<dbReference type="EC" id="2.4.1.17" evidence="4"/>
<evidence type="ECO:0000256" key="2">
    <source>
        <dbReference type="ARBA" id="ARBA00022884"/>
    </source>
</evidence>
<keyword evidence="4" id="KW-0808">Transferase</keyword>
<dbReference type="InParanoid" id="E0VAL3"/>
<evidence type="ECO:0000313" key="6">
    <source>
        <dbReference type="Proteomes" id="UP000009046"/>
    </source>
</evidence>
<keyword evidence="3" id="KW-0539">Nucleus</keyword>
<dbReference type="InterPro" id="IPR015797">
    <property type="entry name" value="NUDIX_hydrolase-like_dom_sf"/>
</dbReference>
<sequence>MYEEISNWGEIINKTLNQGREDKSSEYKKINPGDKRYTEFVHCSHVMIYSKTNSLFENFEKKAIILVSFPGGIVDKGETPLSALHRELKEELNWNENDGSILESDIMFAHVDEKNERVYHFYATEVTEEKMLEIESKMNKACDYGNEVLGTFRIPLYIMGDAFRGFPSEFQTSIN</sequence>
<gene>
    <name evidence="5" type="primary">8232471</name>
    <name evidence="4" type="ORF">Phum_PHUM040630</name>
</gene>
<dbReference type="GO" id="GO:0006402">
    <property type="term" value="P:mRNA catabolic process"/>
    <property type="evidence" value="ECO:0007669"/>
    <property type="project" value="TreeGrafter"/>
</dbReference>
<keyword evidence="4" id="KW-0328">Glycosyltransferase</keyword>
<dbReference type="OMA" id="HAMIFAH"/>
<dbReference type="PANTHER" id="PTHR31699:SF1">
    <property type="entry name" value="U8 SNORNA-DECAPPING ENZYME"/>
    <property type="match status" value="1"/>
</dbReference>
<dbReference type="Gene3D" id="3.90.79.10">
    <property type="entry name" value="Nucleoside Triphosphate Pyrophosphohydrolase"/>
    <property type="match status" value="1"/>
</dbReference>
<dbReference type="InterPro" id="IPR054754">
    <property type="entry name" value="NudT16"/>
</dbReference>
<keyword evidence="2" id="KW-0694">RNA-binding</keyword>
<reference evidence="4" key="1">
    <citation type="submission" date="2007-04" db="EMBL/GenBank/DDBJ databases">
        <title>Annotation of Pediculus humanus corporis strain USDA.</title>
        <authorList>
            <person name="Kirkness E."/>
            <person name="Hannick L."/>
            <person name="Hass B."/>
            <person name="Bruggner R."/>
            <person name="Lawson D."/>
            <person name="Bidwell S."/>
            <person name="Joardar V."/>
            <person name="Caler E."/>
            <person name="Walenz B."/>
            <person name="Inman J."/>
            <person name="Schobel S."/>
            <person name="Galinsky K."/>
            <person name="Amedeo P."/>
            <person name="Strausberg R."/>
        </authorList>
    </citation>
    <scope>NUCLEOTIDE SEQUENCE</scope>
    <source>
        <strain evidence="4">USDA</strain>
    </source>
</reference>
<dbReference type="CTD" id="8232471"/>